<keyword evidence="5" id="KW-1185">Reference proteome</keyword>
<feature type="region of interest" description="Disordered" evidence="2">
    <location>
        <begin position="1"/>
        <end position="20"/>
    </location>
</feature>
<reference evidence="6" key="3">
    <citation type="submission" date="2025-04" db="UniProtKB">
        <authorList>
            <consortium name="RefSeq"/>
        </authorList>
    </citation>
    <scope>IDENTIFICATION</scope>
    <source>
        <strain evidence="6">CBS 781.70</strain>
    </source>
</reference>
<dbReference type="SUPFAM" id="SSF48371">
    <property type="entry name" value="ARM repeat"/>
    <property type="match status" value="1"/>
</dbReference>
<dbReference type="InterPro" id="IPR016024">
    <property type="entry name" value="ARM-type_fold"/>
</dbReference>
<feature type="domain" description="Rap-GAP" evidence="3">
    <location>
        <begin position="1255"/>
        <end position="1490"/>
    </location>
</feature>
<evidence type="ECO:0000256" key="1">
    <source>
        <dbReference type="ARBA" id="ARBA00022468"/>
    </source>
</evidence>
<evidence type="ECO:0000259" key="3">
    <source>
        <dbReference type="PROSITE" id="PS50085"/>
    </source>
</evidence>
<dbReference type="OrthoDB" id="19311at2759"/>
<dbReference type="Proteomes" id="UP000504638">
    <property type="component" value="Unplaced"/>
</dbReference>
<dbReference type="InterPro" id="IPR035974">
    <property type="entry name" value="Rap/Ran-GAP_sf"/>
</dbReference>
<feature type="compositionally biased region" description="Polar residues" evidence="2">
    <location>
        <begin position="1029"/>
        <end position="1042"/>
    </location>
</feature>
<dbReference type="GO" id="GO:0051056">
    <property type="term" value="P:regulation of small GTPase mediated signal transduction"/>
    <property type="evidence" value="ECO:0007669"/>
    <property type="project" value="InterPro"/>
</dbReference>
<sequence>MPPPQDTIRTPDRKSSSSALLGTFKNLLVTRRSQPTISTPPPASHSSGDHESNSDVVDADLKNGRTDVVVAPVELSQQLELLGLQQGLGTRTAAAHKICTLLSEYPVRNIAGIWQSAQDLLDESNAPTGPTAGYGLLLALAKCPDITSLERRMILQAIQKVPRDERLEERFGILQELSHNGRDVDVLEGSLGGLLNYFLKNSYDIVVDARRKNKLKLESSAKEELLCSRVFHLVVDVTKFNSRILTKDDITTIVEQVITFCKRTNVQSDISNSILVMDALVTYNTVPDRPLRSWLALLADIYRQLEVLHTQAWGALANIFKSHLGHTATSALLLALRCDTKQEPDRNFVRAAFRVLADLVHENGKEGLPKLSLSVFIPAVKSSLAIDRKKHDADVLHFIADLQANEPLRRAIMEENLIKDAGEIILHCAGKISPHEMNGNGTGAVPVNGRESVPLEERDGERVDQALRRILNSINDRFGSFDLVHKSELAQMMLGLCNRLSNPAIETLLDYISVERLLFPSDSQWKSSCKTLIRNVLRDPSRPTPTRIRVFDVLKDSFLTIDSIRDDDSANSMMDSILQSIPREKDTALLERIVGLAVEHTDHTTQCRFEGIIGKFASGIFESGDSAKATLEGSADGSIQSNESGNPKSSPSYVLAKGVVRMFMRNLNRHGDRTLKLYDLILHIASSDNVPSDARIMVFKLLFRLRADSSYSVFIETTLDVESVARVLGRTAERVEERRPDPSPLQRHTSSDKNASSKDSHRKSSILPLASKDPPTSPPKPLPKLWLYPDPEGLPDELASRSSPLIRVGSASSREMERQNSSVLDISQWLEIAVSILLHQPDWELYTYVLVHLGTQLANKTLFHGSAPQIQLLRSVISEQIRNKSFMDPPPSTGLKKGDVAVCLFHILTMLLGYNEHFSKNEEDDIVRTFISGIGSWDRTSKWCIHAMSICCHELPLSMSKVLDTIIQKMAQIITQQPVSVHILEFLAGLARMPELYKNFREDEYRMVFGVCFRYLQSVRDKQEKENLGVNSGRTVSSGTRQSGSSKDSAAASGREQRYTPNPHPEDLPQYVYVKTFHVITYWFMALKMQDRVSYMSWIAKNLTYTDSSGQPFVEDQGLVTVDMMQRVTYSDRDETKPNPHFASVADGLVSTKTWIVGMSLMSIETAGRTGLSQITRRRPTGNRYSIFRPQMIDPPRHQVHLTTGLAADVFYRSEYVGVLPDDVLQDFYSPLSMIGTDQPELIPLPDDDAIRRAISSLDRIPVLDGHKVGVIYIGPGQTEEKDILANTSGSADYTEFIARLGTLTKLKNCQLNTQGLDREFDTDGEHAILWRDRVSEIVFHVTTLMPTNLEHDPHCVNKKRHIGNDFVNIIWNASGQPFNFNTFPSAFNYAYIVINPESRPSTLGSTTSSPAPSSTDPSKPFYTIHLVSSPSFPKISPASQPKLISTKSLPSLARLLALNASVFSLVWASREGGEYVSSWRARLQQIRALRERMGAGKGAGPGAGFLNAATPLSTTQVSARRIREG</sequence>
<dbReference type="Gene3D" id="3.40.50.11210">
    <property type="entry name" value="Rap/Ran-GAP"/>
    <property type="match status" value="1"/>
</dbReference>
<keyword evidence="1" id="KW-0343">GTPase activation</keyword>
<feature type="compositionally biased region" description="Basic and acidic residues" evidence="2">
    <location>
        <begin position="731"/>
        <end position="741"/>
    </location>
</feature>
<dbReference type="Pfam" id="PF11864">
    <property type="entry name" value="DUF3384"/>
    <property type="match status" value="1"/>
</dbReference>
<dbReference type="GO" id="GO:0032007">
    <property type="term" value="P:negative regulation of TOR signaling"/>
    <property type="evidence" value="ECO:0007669"/>
    <property type="project" value="TreeGrafter"/>
</dbReference>
<dbReference type="GO" id="GO:0005096">
    <property type="term" value="F:GTPase activator activity"/>
    <property type="evidence" value="ECO:0007669"/>
    <property type="project" value="UniProtKB-KW"/>
</dbReference>
<evidence type="ECO:0000313" key="6">
    <source>
        <dbReference type="RefSeq" id="XP_033531679.1"/>
    </source>
</evidence>
<dbReference type="InterPro" id="IPR018515">
    <property type="entry name" value="Tuberin-type_domain"/>
</dbReference>
<name>A0A6G1FWE0_9PEZI</name>
<evidence type="ECO:0000313" key="4">
    <source>
        <dbReference type="EMBL" id="KAF1810048.1"/>
    </source>
</evidence>
<dbReference type="InterPro" id="IPR024584">
    <property type="entry name" value="Tuberin_N"/>
</dbReference>
<dbReference type="PANTHER" id="PTHR10063">
    <property type="entry name" value="TUBERIN"/>
    <property type="match status" value="1"/>
</dbReference>
<feature type="compositionally biased region" description="Low complexity" evidence="2">
    <location>
        <begin position="1043"/>
        <end position="1054"/>
    </location>
</feature>
<dbReference type="FunFam" id="3.40.50.11210:FF:000007">
    <property type="entry name" value="Tuberous sclerosis 2"/>
    <property type="match status" value="1"/>
</dbReference>
<organism evidence="4">
    <name type="scientific">Eremomyces bilateralis CBS 781.70</name>
    <dbReference type="NCBI Taxonomy" id="1392243"/>
    <lineage>
        <taxon>Eukaryota</taxon>
        <taxon>Fungi</taxon>
        <taxon>Dikarya</taxon>
        <taxon>Ascomycota</taxon>
        <taxon>Pezizomycotina</taxon>
        <taxon>Dothideomycetes</taxon>
        <taxon>Dothideomycetes incertae sedis</taxon>
        <taxon>Eremomycetales</taxon>
        <taxon>Eremomycetaceae</taxon>
        <taxon>Eremomyces</taxon>
    </lineage>
</organism>
<accession>A0A6G1FWE0</accession>
<proteinExistence type="predicted"/>
<feature type="compositionally biased region" description="Basic and acidic residues" evidence="2">
    <location>
        <begin position="749"/>
        <end position="759"/>
    </location>
</feature>
<feature type="region of interest" description="Disordered" evidence="2">
    <location>
        <begin position="26"/>
        <end position="57"/>
    </location>
</feature>
<dbReference type="GO" id="GO:0005634">
    <property type="term" value="C:nucleus"/>
    <property type="evidence" value="ECO:0007669"/>
    <property type="project" value="InterPro"/>
</dbReference>
<dbReference type="Pfam" id="PF02145">
    <property type="entry name" value="Rap_GAP"/>
    <property type="match status" value="1"/>
</dbReference>
<dbReference type="PROSITE" id="PS50085">
    <property type="entry name" value="RAPGAP"/>
    <property type="match status" value="1"/>
</dbReference>
<dbReference type="RefSeq" id="XP_033531679.1">
    <property type="nucleotide sequence ID" value="XM_033673824.1"/>
</dbReference>
<dbReference type="GO" id="GO:0033596">
    <property type="term" value="C:TSC1-TSC2 complex"/>
    <property type="evidence" value="ECO:0007669"/>
    <property type="project" value="TreeGrafter"/>
</dbReference>
<dbReference type="GeneID" id="54414394"/>
<dbReference type="Pfam" id="PF03542">
    <property type="entry name" value="Tuberin"/>
    <property type="match status" value="1"/>
</dbReference>
<reference evidence="4 6" key="1">
    <citation type="submission" date="2020-01" db="EMBL/GenBank/DDBJ databases">
        <authorList>
            <consortium name="DOE Joint Genome Institute"/>
            <person name="Haridas S."/>
            <person name="Albert R."/>
            <person name="Binder M."/>
            <person name="Bloem J."/>
            <person name="Labutti K."/>
            <person name="Salamov A."/>
            <person name="Andreopoulos B."/>
            <person name="Baker S.E."/>
            <person name="Barry K."/>
            <person name="Bills G."/>
            <person name="Bluhm B.H."/>
            <person name="Cannon C."/>
            <person name="Castanera R."/>
            <person name="Culley D.E."/>
            <person name="Daum C."/>
            <person name="Ezra D."/>
            <person name="Gonzalez J.B."/>
            <person name="Henrissat B."/>
            <person name="Kuo A."/>
            <person name="Liang C."/>
            <person name="Lipzen A."/>
            <person name="Lutzoni F."/>
            <person name="Magnuson J."/>
            <person name="Mondo S."/>
            <person name="Nolan M."/>
            <person name="Ohm R."/>
            <person name="Pangilinan J."/>
            <person name="Park H.-J."/>
            <person name="Ramirez L."/>
            <person name="Alfaro M."/>
            <person name="Sun H."/>
            <person name="Tritt A."/>
            <person name="Yoshinaga Y."/>
            <person name="Zwiers L.-H."/>
            <person name="Turgeon B.G."/>
            <person name="Goodwin S.B."/>
            <person name="Spatafora J.W."/>
            <person name="Crous P.W."/>
            <person name="Grigoriev I.V."/>
        </authorList>
    </citation>
    <scope>NUCLEOTIDE SEQUENCE</scope>
    <source>
        <strain evidence="4 6">CBS 781.70</strain>
    </source>
</reference>
<reference evidence="6" key="2">
    <citation type="submission" date="2020-04" db="EMBL/GenBank/DDBJ databases">
        <authorList>
            <consortium name="NCBI Genome Project"/>
        </authorList>
    </citation>
    <scope>NUCLEOTIDE SEQUENCE</scope>
    <source>
        <strain evidence="6">CBS 781.70</strain>
    </source>
</reference>
<evidence type="ECO:0000256" key="2">
    <source>
        <dbReference type="SAM" id="MobiDB-lite"/>
    </source>
</evidence>
<protein>
    <recommendedName>
        <fullName evidence="3">Rap-GAP domain-containing protein</fullName>
    </recommendedName>
</protein>
<feature type="region of interest" description="Disordered" evidence="2">
    <location>
        <begin position="1026"/>
        <end position="1065"/>
    </location>
</feature>
<feature type="compositionally biased region" description="Basic and acidic residues" evidence="2">
    <location>
        <begin position="47"/>
        <end position="57"/>
    </location>
</feature>
<dbReference type="InterPro" id="IPR027107">
    <property type="entry name" value="Tuberin/Ral-act_asu"/>
</dbReference>
<feature type="region of interest" description="Disordered" evidence="2">
    <location>
        <begin position="632"/>
        <end position="651"/>
    </location>
</feature>
<gene>
    <name evidence="4 6" type="ORF">P152DRAFT_138750</name>
</gene>
<dbReference type="InterPro" id="IPR000331">
    <property type="entry name" value="Rap/Ran_GAP_dom"/>
</dbReference>
<feature type="region of interest" description="Disordered" evidence="2">
    <location>
        <begin position="731"/>
        <end position="786"/>
    </location>
</feature>
<dbReference type="PANTHER" id="PTHR10063:SF0">
    <property type="entry name" value="TUBERIN"/>
    <property type="match status" value="1"/>
</dbReference>
<dbReference type="SUPFAM" id="SSF111347">
    <property type="entry name" value="Rap/Ran-GAP"/>
    <property type="match status" value="1"/>
</dbReference>
<feature type="compositionally biased region" description="Polar residues" evidence="2">
    <location>
        <begin position="637"/>
        <end position="651"/>
    </location>
</feature>
<dbReference type="EMBL" id="ML975168">
    <property type="protein sequence ID" value="KAF1810048.1"/>
    <property type="molecule type" value="Genomic_DNA"/>
</dbReference>
<evidence type="ECO:0000313" key="5">
    <source>
        <dbReference type="Proteomes" id="UP000504638"/>
    </source>
</evidence>